<evidence type="ECO:0000259" key="14">
    <source>
        <dbReference type="Pfam" id="PF02096"/>
    </source>
</evidence>
<dbReference type="PANTHER" id="PTHR12428">
    <property type="entry name" value="OXA1"/>
    <property type="match status" value="1"/>
</dbReference>
<dbReference type="Proteomes" id="UP000657592">
    <property type="component" value="Unassembled WGS sequence"/>
</dbReference>
<dbReference type="AlphaFoldDB" id="A0A917ML09"/>
<keyword evidence="5 13" id="KW-1133">Transmembrane helix</keyword>
<proteinExistence type="inferred from homology"/>
<feature type="domain" description="Membrane insertase YidC/Oxa/ALB C-terminal" evidence="14">
    <location>
        <begin position="38"/>
        <end position="241"/>
    </location>
</feature>
<sequence length="246" mass="25752">MNIYEFAPVQVLLSAASWVVTALGDLLEPVAGGAASALAVVILTLLVRVALIPVGVSQARAAVTRERLAPKIAELRRRYAKRPEELQRRLMELYAQEKASPLQGCLPVLAQAPVLLAVYGIFAHPAIGDAPNDLLAHDLLGVGLGDALASQLVTGTVTIGSGAVFGALMIVIAVVAQLSRRLLPIVPPAPAGDGPDLSGVFRAMTLLPFVTAVVAAFVPLAAAVYLATTTTWTLAERLVLKRLIHP</sequence>
<evidence type="ECO:0000256" key="5">
    <source>
        <dbReference type="ARBA" id="ARBA00022989"/>
    </source>
</evidence>
<comment type="subunit">
    <text evidence="8">Interacts with the Sec translocase complex via SecD. Specifically interacts with transmembrane segments of nascent integral membrane proteins during membrane integration.</text>
</comment>
<dbReference type="Pfam" id="PF02096">
    <property type="entry name" value="60KD_IMP"/>
    <property type="match status" value="1"/>
</dbReference>
<feature type="transmembrane region" description="Helical" evidence="13">
    <location>
        <begin position="34"/>
        <end position="56"/>
    </location>
</feature>
<dbReference type="NCBIfam" id="TIGR03592">
    <property type="entry name" value="yidC_oxa1_cterm"/>
    <property type="match status" value="1"/>
</dbReference>
<evidence type="ECO:0000256" key="10">
    <source>
        <dbReference type="ARBA" id="ARBA00033245"/>
    </source>
</evidence>
<evidence type="ECO:0000256" key="3">
    <source>
        <dbReference type="ARBA" id="ARBA00015325"/>
    </source>
</evidence>
<evidence type="ECO:0000256" key="1">
    <source>
        <dbReference type="ARBA" id="ARBA00004141"/>
    </source>
</evidence>
<gene>
    <name evidence="15" type="ORF">GCM10010921_03700</name>
</gene>
<feature type="transmembrane region" description="Helical" evidence="13">
    <location>
        <begin position="108"/>
        <end position="127"/>
    </location>
</feature>
<evidence type="ECO:0000313" key="16">
    <source>
        <dbReference type="Proteomes" id="UP000657592"/>
    </source>
</evidence>
<accession>A0A917ML09</accession>
<evidence type="ECO:0000256" key="9">
    <source>
        <dbReference type="ARBA" id="ARBA00031538"/>
    </source>
</evidence>
<dbReference type="PANTHER" id="PTHR12428:SF65">
    <property type="entry name" value="CYTOCHROME C OXIDASE ASSEMBLY PROTEIN COX18, MITOCHONDRIAL"/>
    <property type="match status" value="1"/>
</dbReference>
<evidence type="ECO:0000256" key="7">
    <source>
        <dbReference type="ARBA" id="ARBA00025034"/>
    </source>
</evidence>
<evidence type="ECO:0000256" key="4">
    <source>
        <dbReference type="ARBA" id="ARBA00022692"/>
    </source>
</evidence>
<dbReference type="GO" id="GO:0032977">
    <property type="term" value="F:membrane insertase activity"/>
    <property type="evidence" value="ECO:0007669"/>
    <property type="project" value="InterPro"/>
</dbReference>
<keyword evidence="16" id="KW-1185">Reference proteome</keyword>
<evidence type="ECO:0000256" key="11">
    <source>
        <dbReference type="ARBA" id="ARBA00033342"/>
    </source>
</evidence>
<evidence type="ECO:0000313" key="15">
    <source>
        <dbReference type="EMBL" id="GGH35358.1"/>
    </source>
</evidence>
<comment type="similarity">
    <text evidence="2">Belongs to the OXA1/ALB3/YidC family. Type 1 subfamily.</text>
</comment>
<evidence type="ECO:0000256" key="13">
    <source>
        <dbReference type="SAM" id="Phobius"/>
    </source>
</evidence>
<dbReference type="InterPro" id="IPR001708">
    <property type="entry name" value="YidC/ALB3/OXA1/COX18"/>
</dbReference>
<feature type="transmembrane region" description="Helical" evidence="13">
    <location>
        <begin position="206"/>
        <end position="227"/>
    </location>
</feature>
<comment type="caution">
    <text evidence="15">The sequence shown here is derived from an EMBL/GenBank/DDBJ whole genome shotgun (WGS) entry which is preliminary data.</text>
</comment>
<protein>
    <recommendedName>
        <fullName evidence="3">Membrane protein insertase YidC</fullName>
    </recommendedName>
    <alternativeName>
        <fullName evidence="11">Foldase YidC</fullName>
    </alternativeName>
    <alternativeName>
        <fullName evidence="10">Membrane integrase YidC</fullName>
    </alternativeName>
    <alternativeName>
        <fullName evidence="9">Membrane protein YidC</fullName>
    </alternativeName>
</protein>
<name>A0A917ML09_9MICO</name>
<dbReference type="RefSeq" id="WP_188754532.1">
    <property type="nucleotide sequence ID" value="NZ_BMJY01000001.1"/>
</dbReference>
<organism evidence="15 16">
    <name type="scientific">Microbacterium album</name>
    <dbReference type="NCBI Taxonomy" id="2053191"/>
    <lineage>
        <taxon>Bacteria</taxon>
        <taxon>Bacillati</taxon>
        <taxon>Actinomycetota</taxon>
        <taxon>Actinomycetes</taxon>
        <taxon>Micrococcales</taxon>
        <taxon>Microbacteriaceae</taxon>
        <taxon>Microbacterium</taxon>
    </lineage>
</organism>
<dbReference type="GO" id="GO:0005886">
    <property type="term" value="C:plasma membrane"/>
    <property type="evidence" value="ECO:0007669"/>
    <property type="project" value="TreeGrafter"/>
</dbReference>
<evidence type="ECO:0000256" key="6">
    <source>
        <dbReference type="ARBA" id="ARBA00023136"/>
    </source>
</evidence>
<reference evidence="15" key="1">
    <citation type="journal article" date="2014" name="Int. J. Syst. Evol. Microbiol.">
        <title>Complete genome sequence of Corynebacterium casei LMG S-19264T (=DSM 44701T), isolated from a smear-ripened cheese.</title>
        <authorList>
            <consortium name="US DOE Joint Genome Institute (JGI-PGF)"/>
            <person name="Walter F."/>
            <person name="Albersmeier A."/>
            <person name="Kalinowski J."/>
            <person name="Ruckert C."/>
        </authorList>
    </citation>
    <scope>NUCLEOTIDE SEQUENCE</scope>
    <source>
        <strain evidence="15">CGMCC 1.15794</strain>
    </source>
</reference>
<dbReference type="GO" id="GO:0051205">
    <property type="term" value="P:protein insertion into membrane"/>
    <property type="evidence" value="ECO:0007669"/>
    <property type="project" value="TreeGrafter"/>
</dbReference>
<dbReference type="EMBL" id="BMJY01000001">
    <property type="protein sequence ID" value="GGH35358.1"/>
    <property type="molecule type" value="Genomic_DNA"/>
</dbReference>
<keyword evidence="6 13" id="KW-0472">Membrane</keyword>
<reference evidence="15" key="2">
    <citation type="submission" date="2020-09" db="EMBL/GenBank/DDBJ databases">
        <authorList>
            <person name="Sun Q."/>
            <person name="Zhou Y."/>
        </authorList>
    </citation>
    <scope>NUCLEOTIDE SEQUENCE</scope>
    <source>
        <strain evidence="15">CGMCC 1.15794</strain>
    </source>
</reference>
<keyword evidence="4 12" id="KW-0812">Transmembrane</keyword>
<comment type="subcellular location">
    <subcellularLocation>
        <location evidence="1 12">Membrane</location>
        <topology evidence="1 12">Multi-pass membrane protein</topology>
    </subcellularLocation>
</comment>
<evidence type="ECO:0000256" key="12">
    <source>
        <dbReference type="RuleBase" id="RU003945"/>
    </source>
</evidence>
<comment type="function">
    <text evidence="7">Required for the insertion and/or proper folding and/or complex formation of integral membrane proteins into the membrane. Involved in integration of membrane proteins that insert both dependently and independently of the Sec translocase complex, as well as at least some lipoproteins. Aids folding of multispanning membrane proteins.</text>
</comment>
<dbReference type="InterPro" id="IPR028055">
    <property type="entry name" value="YidC/Oxa/ALB_C"/>
</dbReference>
<evidence type="ECO:0000256" key="2">
    <source>
        <dbReference type="ARBA" id="ARBA00010527"/>
    </source>
</evidence>
<feature type="transmembrane region" description="Helical" evidence="13">
    <location>
        <begin position="147"/>
        <end position="175"/>
    </location>
</feature>
<evidence type="ECO:0000256" key="8">
    <source>
        <dbReference type="ARBA" id="ARBA00026028"/>
    </source>
</evidence>